<dbReference type="InterPro" id="IPR012902">
    <property type="entry name" value="N_methyl_site"/>
</dbReference>
<accession>A0A1F5Z3J9</accession>
<evidence type="ECO:0000256" key="1">
    <source>
        <dbReference type="ARBA" id="ARBA00004167"/>
    </source>
</evidence>
<comment type="subcellular location">
    <subcellularLocation>
        <location evidence="1">Membrane</location>
        <topology evidence="1">Single-pass membrane protein</topology>
    </subcellularLocation>
</comment>
<dbReference type="GO" id="GO:0015627">
    <property type="term" value="C:type II protein secretion system complex"/>
    <property type="evidence" value="ECO:0007669"/>
    <property type="project" value="InterPro"/>
</dbReference>
<feature type="transmembrane region" description="Helical" evidence="6">
    <location>
        <begin position="12"/>
        <end position="35"/>
    </location>
</feature>
<dbReference type="PANTHER" id="PTHR30093:SF44">
    <property type="entry name" value="TYPE II SECRETION SYSTEM CORE PROTEIN G"/>
    <property type="match status" value="1"/>
</dbReference>
<comment type="caution">
    <text evidence="7">The sequence shown here is derived from an EMBL/GenBank/DDBJ whole genome shotgun (WGS) entry which is preliminary data.</text>
</comment>
<gene>
    <name evidence="7" type="ORF">A2777_04600</name>
</gene>
<evidence type="ECO:0008006" key="9">
    <source>
        <dbReference type="Google" id="ProtNLM"/>
    </source>
</evidence>
<reference evidence="7 8" key="1">
    <citation type="journal article" date="2016" name="Nat. Commun.">
        <title>Thousands of microbial genomes shed light on interconnected biogeochemical processes in an aquifer system.</title>
        <authorList>
            <person name="Anantharaman K."/>
            <person name="Brown C.T."/>
            <person name="Hug L.A."/>
            <person name="Sharon I."/>
            <person name="Castelle C.J."/>
            <person name="Probst A.J."/>
            <person name="Thomas B.C."/>
            <person name="Singh A."/>
            <person name="Wilkins M.J."/>
            <person name="Karaoz U."/>
            <person name="Brodie E.L."/>
            <person name="Williams K.H."/>
            <person name="Hubbard S.S."/>
            <person name="Banfield J.F."/>
        </authorList>
    </citation>
    <scope>NUCLEOTIDE SEQUENCE [LARGE SCALE GENOMIC DNA]</scope>
</reference>
<dbReference type="AlphaFoldDB" id="A0A1F5Z3J9"/>
<dbReference type="InterPro" id="IPR000983">
    <property type="entry name" value="Bac_GSPG_pilin"/>
</dbReference>
<dbReference type="Proteomes" id="UP000177354">
    <property type="component" value="Unassembled WGS sequence"/>
</dbReference>
<protein>
    <recommendedName>
        <fullName evidence="9">Type II secretion system protein GspG C-terminal domain-containing protein</fullName>
    </recommendedName>
</protein>
<evidence type="ECO:0000256" key="3">
    <source>
        <dbReference type="ARBA" id="ARBA00022692"/>
    </source>
</evidence>
<dbReference type="EMBL" id="MFJF01000014">
    <property type="protein sequence ID" value="OGG06747.1"/>
    <property type="molecule type" value="Genomic_DNA"/>
</dbReference>
<evidence type="ECO:0000256" key="2">
    <source>
        <dbReference type="ARBA" id="ARBA00022481"/>
    </source>
</evidence>
<evidence type="ECO:0000256" key="6">
    <source>
        <dbReference type="SAM" id="Phobius"/>
    </source>
</evidence>
<organism evidence="7 8">
    <name type="scientific">Candidatus Gottesmanbacteria bacterium RIFCSPHIGHO2_01_FULL_40_15</name>
    <dbReference type="NCBI Taxonomy" id="1798376"/>
    <lineage>
        <taxon>Bacteria</taxon>
        <taxon>Candidatus Gottesmaniibacteriota</taxon>
    </lineage>
</organism>
<evidence type="ECO:0000256" key="5">
    <source>
        <dbReference type="ARBA" id="ARBA00023136"/>
    </source>
</evidence>
<dbReference type="Gene3D" id="3.30.700.10">
    <property type="entry name" value="Glycoprotein, Type 4 Pilin"/>
    <property type="match status" value="1"/>
</dbReference>
<keyword evidence="4 6" id="KW-1133">Transmembrane helix</keyword>
<evidence type="ECO:0000313" key="8">
    <source>
        <dbReference type="Proteomes" id="UP000177354"/>
    </source>
</evidence>
<dbReference type="GO" id="GO:0016020">
    <property type="term" value="C:membrane"/>
    <property type="evidence" value="ECO:0007669"/>
    <property type="project" value="UniProtKB-SubCell"/>
</dbReference>
<dbReference type="PANTHER" id="PTHR30093">
    <property type="entry name" value="GENERAL SECRETION PATHWAY PROTEIN G"/>
    <property type="match status" value="1"/>
</dbReference>
<dbReference type="NCBIfam" id="TIGR02532">
    <property type="entry name" value="IV_pilin_GFxxxE"/>
    <property type="match status" value="1"/>
</dbReference>
<keyword evidence="3 6" id="KW-0812">Transmembrane</keyword>
<dbReference type="PRINTS" id="PR00813">
    <property type="entry name" value="BCTERIALGSPG"/>
</dbReference>
<dbReference type="SUPFAM" id="SSF54523">
    <property type="entry name" value="Pili subunits"/>
    <property type="match status" value="1"/>
</dbReference>
<name>A0A1F5Z3J9_9BACT</name>
<dbReference type="Pfam" id="PF07963">
    <property type="entry name" value="N_methyl"/>
    <property type="match status" value="1"/>
</dbReference>
<proteinExistence type="predicted"/>
<keyword evidence="2" id="KW-0488">Methylation</keyword>
<dbReference type="InterPro" id="IPR045584">
    <property type="entry name" value="Pilin-like"/>
</dbReference>
<evidence type="ECO:0000313" key="7">
    <source>
        <dbReference type="EMBL" id="OGG06747.1"/>
    </source>
</evidence>
<keyword evidence="5 6" id="KW-0472">Membrane</keyword>
<evidence type="ECO:0000256" key="4">
    <source>
        <dbReference type="ARBA" id="ARBA00022989"/>
    </source>
</evidence>
<dbReference type="GO" id="GO:0015628">
    <property type="term" value="P:protein secretion by the type II secretion system"/>
    <property type="evidence" value="ECO:0007669"/>
    <property type="project" value="InterPro"/>
</dbReference>
<sequence length="136" mass="15122">MRKKIQIGFTLIELLVVISILAILITLGLTSFASAQKKSRDAKRKADLRDYKNALEQYYSVCGMVYPTPASDSYEPIICWSPTTIGMLDPLPNDPTSGDPYFCPTPVTDNCNEFGYVLCAQLESESPSEYCVYSSQ</sequence>